<proteinExistence type="predicted"/>
<evidence type="ECO:0000313" key="2">
    <source>
        <dbReference type="EMBL" id="BDV44029.1"/>
    </source>
</evidence>
<dbReference type="Proteomes" id="UP001317705">
    <property type="component" value="Chromosome"/>
</dbReference>
<feature type="signal peptide" evidence="1">
    <location>
        <begin position="1"/>
        <end position="24"/>
    </location>
</feature>
<keyword evidence="1" id="KW-0732">Signal</keyword>
<sequence>MKRSSLILLAAIGLLLATTLTSQAHVRGRIWIGPGWGPWWGAPYPYYAPPVIVQQQPPPVYVEPAPREQEEQNYWYYCQEPPGYYPYVKQCPGGWLKVVPKTTPPDQEE</sequence>
<evidence type="ECO:0008006" key="4">
    <source>
        <dbReference type="Google" id="ProtNLM"/>
    </source>
</evidence>
<feature type="chain" id="PRO_5046220689" description="Lipoprotein" evidence="1">
    <location>
        <begin position="25"/>
        <end position="109"/>
    </location>
</feature>
<evidence type="ECO:0000313" key="3">
    <source>
        <dbReference type="Proteomes" id="UP001317705"/>
    </source>
</evidence>
<protein>
    <recommendedName>
        <fullName evidence="4">Lipoprotein</fullName>
    </recommendedName>
</protein>
<accession>A0ABN6VX69</accession>
<reference evidence="2 3" key="1">
    <citation type="submission" date="2022-12" db="EMBL/GenBank/DDBJ databases">
        <title>Polyphasic characterization of Geotalea uranireducens NIT-SL11 newly isolated from a complex of sewage sludge and microbially reduced graphene oxide.</title>
        <authorList>
            <person name="Xie L."/>
            <person name="Yoshida N."/>
            <person name="Meng L."/>
        </authorList>
    </citation>
    <scope>NUCLEOTIDE SEQUENCE [LARGE SCALE GENOMIC DNA]</scope>
    <source>
        <strain evidence="2 3">NIT-SL11</strain>
    </source>
</reference>
<dbReference type="EMBL" id="AP027151">
    <property type="protein sequence ID" value="BDV44029.1"/>
    <property type="molecule type" value="Genomic_DNA"/>
</dbReference>
<dbReference type="RefSeq" id="WP_282000141.1">
    <property type="nucleotide sequence ID" value="NZ_AP027151.1"/>
</dbReference>
<organism evidence="2 3">
    <name type="scientific">Geotalea uraniireducens</name>
    <dbReference type="NCBI Taxonomy" id="351604"/>
    <lineage>
        <taxon>Bacteria</taxon>
        <taxon>Pseudomonadati</taxon>
        <taxon>Thermodesulfobacteriota</taxon>
        <taxon>Desulfuromonadia</taxon>
        <taxon>Geobacterales</taxon>
        <taxon>Geobacteraceae</taxon>
        <taxon>Geotalea</taxon>
    </lineage>
</organism>
<keyword evidence="3" id="KW-1185">Reference proteome</keyword>
<evidence type="ECO:0000256" key="1">
    <source>
        <dbReference type="SAM" id="SignalP"/>
    </source>
</evidence>
<name>A0ABN6VX69_9BACT</name>
<gene>
    <name evidence="2" type="ORF">GURASL_29520</name>
</gene>